<dbReference type="SMART" id="SM00631">
    <property type="entry name" value="Zn_pept"/>
    <property type="match status" value="1"/>
</dbReference>
<dbReference type="EMBL" id="LIAE01008167">
    <property type="protein sequence ID" value="PAV75198.1"/>
    <property type="molecule type" value="Genomic_DNA"/>
</dbReference>
<organism evidence="15 16">
    <name type="scientific">Diploscapter pachys</name>
    <dbReference type="NCBI Taxonomy" id="2018661"/>
    <lineage>
        <taxon>Eukaryota</taxon>
        <taxon>Metazoa</taxon>
        <taxon>Ecdysozoa</taxon>
        <taxon>Nematoda</taxon>
        <taxon>Chromadorea</taxon>
        <taxon>Rhabditida</taxon>
        <taxon>Rhabditina</taxon>
        <taxon>Rhabditomorpha</taxon>
        <taxon>Rhabditoidea</taxon>
        <taxon>Rhabditidae</taxon>
        <taxon>Diploscapter</taxon>
    </lineage>
</organism>
<evidence type="ECO:0000256" key="5">
    <source>
        <dbReference type="ARBA" id="ARBA00022723"/>
    </source>
</evidence>
<evidence type="ECO:0000313" key="16">
    <source>
        <dbReference type="Proteomes" id="UP000218231"/>
    </source>
</evidence>
<accession>A0A2A2KMU6</accession>
<evidence type="ECO:0000256" key="12">
    <source>
        <dbReference type="PROSITE-ProRule" id="PRU01379"/>
    </source>
</evidence>
<comment type="similarity">
    <text evidence="2 12">Belongs to the peptidase M14 family.</text>
</comment>
<protein>
    <recommendedName>
        <fullName evidence="11">Zinc carboxypeptidase A 1</fullName>
    </recommendedName>
</protein>
<evidence type="ECO:0000256" key="9">
    <source>
        <dbReference type="ARBA" id="ARBA00023049"/>
    </source>
</evidence>
<dbReference type="AlphaFoldDB" id="A0A2A2KMU6"/>
<dbReference type="GO" id="GO:0006508">
    <property type="term" value="P:proteolysis"/>
    <property type="evidence" value="ECO:0007669"/>
    <property type="project" value="UniProtKB-KW"/>
</dbReference>
<dbReference type="InterPro" id="IPR036990">
    <property type="entry name" value="M14A-like_propep"/>
</dbReference>
<reference evidence="15 16" key="1">
    <citation type="journal article" date="2017" name="Curr. Biol.">
        <title>Genome architecture and evolution of a unichromosomal asexual nematode.</title>
        <authorList>
            <person name="Fradin H."/>
            <person name="Zegar C."/>
            <person name="Gutwein M."/>
            <person name="Lucas J."/>
            <person name="Kovtun M."/>
            <person name="Corcoran D."/>
            <person name="Baugh L.R."/>
            <person name="Kiontke K."/>
            <person name="Gunsalus K."/>
            <person name="Fitch D.H."/>
            <person name="Piano F."/>
        </authorList>
    </citation>
    <scope>NUCLEOTIDE SEQUENCE [LARGE SCALE GENOMIC DNA]</scope>
    <source>
        <strain evidence="15">PF1309</strain>
    </source>
</reference>
<evidence type="ECO:0000256" key="10">
    <source>
        <dbReference type="ARBA" id="ARBA00023157"/>
    </source>
</evidence>
<keyword evidence="7" id="KW-0378">Hydrolase</keyword>
<evidence type="ECO:0000256" key="4">
    <source>
        <dbReference type="ARBA" id="ARBA00022670"/>
    </source>
</evidence>
<dbReference type="Gene3D" id="3.40.630.10">
    <property type="entry name" value="Zn peptidases"/>
    <property type="match status" value="1"/>
</dbReference>
<dbReference type="SUPFAM" id="SSF53187">
    <property type="entry name" value="Zn-dependent exopeptidases"/>
    <property type="match status" value="1"/>
</dbReference>
<feature type="chain" id="PRO_5012109923" description="Zinc carboxypeptidase A 1" evidence="13">
    <location>
        <begin position="18"/>
        <end position="733"/>
    </location>
</feature>
<dbReference type="SUPFAM" id="SSF54897">
    <property type="entry name" value="Protease propeptides/inhibitors"/>
    <property type="match status" value="1"/>
</dbReference>
<sequence>MQWVIISINLFVGLVIALPFDKQDVKIDRSDTNLTKKDEGAFKVYRIVPSTNEQLLQMIHLFENALSDEADFWHPPSTVNQTIDVIVAPEHTEDFSYFLDKHNYKYKVAIEDLKKLLVEKESKIEINRFLNDSRDFVRLNDDAGGFVSRLRMGEYYSYNVLVTWMNRIAEHLPNLAQTVDIGGTTEGRRIIGIKFGRDAPDKKIVVIDAGIHSREWTAIHTASYFINLIVNSRETDSQIASYLDHLVIYIFPVLNPDGYEFTRTERTNPRARMWRKSRSLEDCRFDGIENACCKGVDLNRNFGFRWGEVGSSHYPCSETYHGKSAFSEPESKALADFLTSLKGRLTGYITLHAYSQLWIYSYSHRKNTYAPDIADTASYLARRVAEKAVAKLSSLYGTKFNYGTGPEIIYAFSGGSTDWAKETLKVQYSYTIELRPTYEDWNGFVLDRNELVPTAKETWEGVKVVLDEIEGTWRTSKGFSQRLQGGDEPLVVPIKGPQAKFPELITAENFPLFPFTDQFNTGFELNPANKISMAGDLIVPVPGWGNFDMDSNLYFGNINFDAKVGYQIRPTNHLNIKPETLALLAQNPEFREARKKAKEVVVGRVPYGYEPIKCKPPYCNPFVHNAAVGVEVEQGDDSFFIGGIDFPLPLGENGAGVRFPLSGAVEQGTSPYAYAHGQAINPVSPFDLESIKDDYHINYNGRRRAPSKLTKEKSDLNETKRNFYKKFFDKLPQ</sequence>
<feature type="signal peptide" evidence="13">
    <location>
        <begin position="1"/>
        <end position="17"/>
    </location>
</feature>
<comment type="cofactor">
    <cofactor evidence="1">
        <name>Zn(2+)</name>
        <dbReference type="ChEBI" id="CHEBI:29105"/>
    </cofactor>
</comment>
<dbReference type="InterPro" id="IPR000834">
    <property type="entry name" value="Peptidase_M14"/>
</dbReference>
<dbReference type="FunFam" id="3.40.630.10:FF:000056">
    <property type="entry name" value="Zinc carboxypeptidase"/>
    <property type="match status" value="1"/>
</dbReference>
<evidence type="ECO:0000256" key="2">
    <source>
        <dbReference type="ARBA" id="ARBA00005988"/>
    </source>
</evidence>
<gene>
    <name evidence="15" type="ORF">WR25_27077</name>
</gene>
<dbReference type="Proteomes" id="UP000218231">
    <property type="component" value="Unassembled WGS sequence"/>
</dbReference>
<dbReference type="Gene3D" id="3.30.70.340">
    <property type="entry name" value="Metallocarboxypeptidase-like"/>
    <property type="match status" value="1"/>
</dbReference>
<evidence type="ECO:0000256" key="6">
    <source>
        <dbReference type="ARBA" id="ARBA00022729"/>
    </source>
</evidence>
<proteinExistence type="inferred from homology"/>
<keyword evidence="4" id="KW-0645">Protease</keyword>
<keyword evidence="10" id="KW-1015">Disulfide bond</keyword>
<feature type="active site" description="Proton donor/acceptor" evidence="12">
    <location>
        <position position="433"/>
    </location>
</feature>
<dbReference type="FunFam" id="3.30.70.340:FF:000002">
    <property type="entry name" value="Carboxypeptidase A"/>
    <property type="match status" value="1"/>
</dbReference>
<dbReference type="STRING" id="2018661.A0A2A2KMU6"/>
<evidence type="ECO:0000256" key="13">
    <source>
        <dbReference type="SAM" id="SignalP"/>
    </source>
</evidence>
<evidence type="ECO:0000256" key="1">
    <source>
        <dbReference type="ARBA" id="ARBA00001947"/>
    </source>
</evidence>
<dbReference type="PANTHER" id="PTHR11705">
    <property type="entry name" value="PROTEASE FAMILY M14 CARBOXYPEPTIDASE A,B"/>
    <property type="match status" value="1"/>
</dbReference>
<keyword evidence="16" id="KW-1185">Reference proteome</keyword>
<dbReference type="PROSITE" id="PS52035">
    <property type="entry name" value="PEPTIDASE_M14"/>
    <property type="match status" value="1"/>
</dbReference>
<name>A0A2A2KMU6_9BILA</name>
<feature type="domain" description="Peptidase M14" evidence="14">
    <location>
        <begin position="154"/>
        <end position="469"/>
    </location>
</feature>
<evidence type="ECO:0000313" key="15">
    <source>
        <dbReference type="EMBL" id="PAV75198.1"/>
    </source>
</evidence>
<keyword evidence="5" id="KW-0479">Metal-binding</keyword>
<evidence type="ECO:0000256" key="7">
    <source>
        <dbReference type="ARBA" id="ARBA00022801"/>
    </source>
</evidence>
<dbReference type="GO" id="GO:0005615">
    <property type="term" value="C:extracellular space"/>
    <property type="evidence" value="ECO:0007669"/>
    <property type="project" value="TreeGrafter"/>
</dbReference>
<dbReference type="GO" id="GO:0008270">
    <property type="term" value="F:zinc ion binding"/>
    <property type="evidence" value="ECO:0007669"/>
    <property type="project" value="InterPro"/>
</dbReference>
<evidence type="ECO:0000256" key="8">
    <source>
        <dbReference type="ARBA" id="ARBA00022833"/>
    </source>
</evidence>
<comment type="caution">
    <text evidence="15">The sequence shown here is derived from an EMBL/GenBank/DDBJ whole genome shotgun (WGS) entry which is preliminary data.</text>
</comment>
<keyword evidence="9" id="KW-0482">Metalloprotease</keyword>
<keyword evidence="3" id="KW-0121">Carboxypeptidase</keyword>
<dbReference type="InterPro" id="IPR003146">
    <property type="entry name" value="M14A_act_pep"/>
</dbReference>
<evidence type="ECO:0000256" key="3">
    <source>
        <dbReference type="ARBA" id="ARBA00022645"/>
    </source>
</evidence>
<evidence type="ECO:0000259" key="14">
    <source>
        <dbReference type="PROSITE" id="PS52035"/>
    </source>
</evidence>
<dbReference type="CDD" id="cd03860">
    <property type="entry name" value="M14_CP_A-B_like"/>
    <property type="match status" value="1"/>
</dbReference>
<keyword evidence="6 13" id="KW-0732">Signal</keyword>
<dbReference type="OrthoDB" id="5911973at2759"/>
<dbReference type="Pfam" id="PF00246">
    <property type="entry name" value="Peptidase_M14"/>
    <property type="match status" value="1"/>
</dbReference>
<dbReference type="GO" id="GO:0004181">
    <property type="term" value="F:metallocarboxypeptidase activity"/>
    <property type="evidence" value="ECO:0007669"/>
    <property type="project" value="InterPro"/>
</dbReference>
<keyword evidence="8" id="KW-0862">Zinc</keyword>
<evidence type="ECO:0000256" key="11">
    <source>
        <dbReference type="ARBA" id="ARBA00069039"/>
    </source>
</evidence>
<dbReference type="PANTHER" id="PTHR11705:SF131">
    <property type="entry name" value="SHKT DOMAIN-CONTAINING PROTEIN"/>
    <property type="match status" value="1"/>
</dbReference>
<dbReference type="PRINTS" id="PR00765">
    <property type="entry name" value="CRBOXYPTASEA"/>
</dbReference>
<dbReference type="Pfam" id="PF02244">
    <property type="entry name" value="Propep_M14"/>
    <property type="match status" value="1"/>
</dbReference>